<feature type="region of interest" description="Disordered" evidence="7">
    <location>
        <begin position="127"/>
        <end position="157"/>
    </location>
</feature>
<dbReference type="GO" id="GO:0005524">
    <property type="term" value="F:ATP binding"/>
    <property type="evidence" value="ECO:0007669"/>
    <property type="project" value="UniProtKB-KW"/>
</dbReference>
<gene>
    <name evidence="9" type="ORF">F4560_002862</name>
</gene>
<dbReference type="PANTHER" id="PTHR37807:SF3">
    <property type="entry name" value="OS07G0160300 PROTEIN"/>
    <property type="match status" value="1"/>
</dbReference>
<feature type="compositionally biased region" description="Basic and acidic residues" evidence="7">
    <location>
        <begin position="127"/>
        <end position="147"/>
    </location>
</feature>
<protein>
    <recommendedName>
        <fullName evidence="5">UDP-N-acetylglucosamine kinase</fullName>
        <ecNumber evidence="2">2.7.1.176</ecNumber>
    </recommendedName>
    <alternativeName>
        <fullName evidence="5">UDP-N-acetylglucosamine kinase</fullName>
    </alternativeName>
</protein>
<dbReference type="Gene3D" id="3.40.50.300">
    <property type="entry name" value="P-loop containing nucleotide triphosphate hydrolases"/>
    <property type="match status" value="1"/>
</dbReference>
<dbReference type="EC" id="2.7.1.176" evidence="2"/>
<dbReference type="EMBL" id="JACHMO010000001">
    <property type="protein sequence ID" value="MBB5803094.1"/>
    <property type="molecule type" value="Genomic_DNA"/>
</dbReference>
<dbReference type="GO" id="GO:0016301">
    <property type="term" value="F:kinase activity"/>
    <property type="evidence" value="ECO:0007669"/>
    <property type="project" value="UniProtKB-KW"/>
</dbReference>
<dbReference type="PANTHER" id="PTHR37807">
    <property type="entry name" value="OS07G0160300 PROTEIN"/>
    <property type="match status" value="1"/>
</dbReference>
<evidence type="ECO:0000313" key="10">
    <source>
        <dbReference type="Proteomes" id="UP000552097"/>
    </source>
</evidence>
<dbReference type="InterPro" id="IPR027417">
    <property type="entry name" value="P-loop_NTPase"/>
</dbReference>
<feature type="domain" description="Zeta toxin" evidence="8">
    <location>
        <begin position="7"/>
        <end position="157"/>
    </location>
</feature>
<evidence type="ECO:0000313" key="9">
    <source>
        <dbReference type="EMBL" id="MBB5803094.1"/>
    </source>
</evidence>
<reference evidence="9 10" key="1">
    <citation type="submission" date="2020-08" db="EMBL/GenBank/DDBJ databases">
        <title>Sequencing the genomes of 1000 actinobacteria strains.</title>
        <authorList>
            <person name="Klenk H.-P."/>
        </authorList>
    </citation>
    <scope>NUCLEOTIDE SEQUENCE [LARGE SCALE GENOMIC DNA]</scope>
    <source>
        <strain evidence="9 10">DSM 45486</strain>
    </source>
</reference>
<evidence type="ECO:0000256" key="6">
    <source>
        <dbReference type="ARBA" id="ARBA00048178"/>
    </source>
</evidence>
<dbReference type="Pfam" id="PF06414">
    <property type="entry name" value="Zeta_toxin"/>
    <property type="match status" value="1"/>
</dbReference>
<evidence type="ECO:0000256" key="2">
    <source>
        <dbReference type="ARBA" id="ARBA00011963"/>
    </source>
</evidence>
<keyword evidence="3" id="KW-0547">Nucleotide-binding</keyword>
<keyword evidence="9" id="KW-0808">Transferase</keyword>
<evidence type="ECO:0000256" key="4">
    <source>
        <dbReference type="ARBA" id="ARBA00022840"/>
    </source>
</evidence>
<proteinExistence type="inferred from homology"/>
<evidence type="ECO:0000256" key="7">
    <source>
        <dbReference type="SAM" id="MobiDB-lite"/>
    </source>
</evidence>
<keyword evidence="9" id="KW-0418">Kinase</keyword>
<comment type="similarity">
    <text evidence="1">Belongs to the zeta toxin family.</text>
</comment>
<keyword evidence="10" id="KW-1185">Reference proteome</keyword>
<comment type="catalytic activity">
    <reaction evidence="6">
        <text>UDP-N-acetyl-alpha-D-glucosamine + ATP = UDP-N-acetyl-alpha-D-glucosamine 3'-phosphate + ADP + H(+)</text>
        <dbReference type="Rhea" id="RHEA:32671"/>
        <dbReference type="ChEBI" id="CHEBI:15378"/>
        <dbReference type="ChEBI" id="CHEBI:30616"/>
        <dbReference type="ChEBI" id="CHEBI:57705"/>
        <dbReference type="ChEBI" id="CHEBI:64353"/>
        <dbReference type="ChEBI" id="CHEBI:456216"/>
        <dbReference type="EC" id="2.7.1.176"/>
    </reaction>
</comment>
<dbReference type="Proteomes" id="UP000552097">
    <property type="component" value="Unassembled WGS sequence"/>
</dbReference>
<evidence type="ECO:0000256" key="5">
    <source>
        <dbReference type="ARBA" id="ARBA00032897"/>
    </source>
</evidence>
<evidence type="ECO:0000259" key="8">
    <source>
        <dbReference type="Pfam" id="PF06414"/>
    </source>
</evidence>
<organism evidence="9 10">
    <name type="scientific">Saccharothrix ecbatanensis</name>
    <dbReference type="NCBI Taxonomy" id="1105145"/>
    <lineage>
        <taxon>Bacteria</taxon>
        <taxon>Bacillati</taxon>
        <taxon>Actinomycetota</taxon>
        <taxon>Actinomycetes</taxon>
        <taxon>Pseudonocardiales</taxon>
        <taxon>Pseudonocardiaceae</taxon>
        <taxon>Saccharothrix</taxon>
    </lineage>
</organism>
<evidence type="ECO:0000256" key="1">
    <source>
        <dbReference type="ARBA" id="ARBA00009104"/>
    </source>
</evidence>
<dbReference type="SUPFAM" id="SSF52540">
    <property type="entry name" value="P-loop containing nucleoside triphosphate hydrolases"/>
    <property type="match status" value="1"/>
</dbReference>
<evidence type="ECO:0000256" key="3">
    <source>
        <dbReference type="ARBA" id="ARBA00022741"/>
    </source>
</evidence>
<name>A0A7W9HJQ7_9PSEU</name>
<dbReference type="InterPro" id="IPR010488">
    <property type="entry name" value="Zeta_toxin_domain"/>
</dbReference>
<dbReference type="RefSeq" id="WP_184920224.1">
    <property type="nucleotide sequence ID" value="NZ_JACHMO010000001.1"/>
</dbReference>
<comment type="caution">
    <text evidence="9">The sequence shown here is derived from an EMBL/GenBank/DDBJ whole genome shotgun (WGS) entry which is preliminary data.</text>
</comment>
<sequence length="186" mass="20682">MTPDGNRKPTLVVVAGRPGSGKTTLARSLAQTLSCPLVSRDEINEGVYQTFDHDPKLLTKQHAAEVAFSVFSDVIGLLVSHRVTLVVEAAFQHPRWHRVLEPLVPLADMRIVHCTVDPLLARQRVVDRRSAQRNPRRTEQEQTKDAHTPAPRAFEPLSLPVPSIHVSTADGYEPGIDEILAFLLHR</sequence>
<accession>A0A7W9HJQ7</accession>
<keyword evidence="4" id="KW-0067">ATP-binding</keyword>
<dbReference type="AlphaFoldDB" id="A0A7W9HJQ7"/>